<dbReference type="Proteomes" id="UP001319104">
    <property type="component" value="Unassembled WGS sequence"/>
</dbReference>
<comment type="caution">
    <text evidence="2">The sequence shown here is derived from an EMBL/GenBank/DDBJ whole genome shotgun (WGS) entry which is preliminary data.</text>
</comment>
<dbReference type="InterPro" id="IPR039935">
    <property type="entry name" value="YML079W-like"/>
</dbReference>
<evidence type="ECO:0000313" key="2">
    <source>
        <dbReference type="EMBL" id="MBS9525333.1"/>
    </source>
</evidence>
<dbReference type="PANTHER" id="PTHR33387">
    <property type="entry name" value="RMLC-LIKE JELLY ROLL FOLD PROTEIN"/>
    <property type="match status" value="1"/>
</dbReference>
<dbReference type="EMBL" id="JAHCMY010000011">
    <property type="protein sequence ID" value="MBS9525333.1"/>
    <property type="molecule type" value="Genomic_DNA"/>
</dbReference>
<dbReference type="Pfam" id="PF06172">
    <property type="entry name" value="Cupin_5"/>
    <property type="match status" value="1"/>
</dbReference>
<dbReference type="PANTHER" id="PTHR33387:SF3">
    <property type="entry name" value="DUF985 DOMAIN-CONTAINING PROTEIN"/>
    <property type="match status" value="1"/>
</dbReference>
<reference evidence="2 3" key="1">
    <citation type="submission" date="2021-05" db="EMBL/GenBank/DDBJ databases">
        <authorList>
            <person name="Zhang Z.D."/>
            <person name="Osman G."/>
        </authorList>
    </citation>
    <scope>NUCLEOTIDE SEQUENCE [LARGE SCALE GENOMIC DNA]</scope>
    <source>
        <strain evidence="2 3">KCTC 32217</strain>
    </source>
</reference>
<feature type="domain" description="DUF985" evidence="1">
    <location>
        <begin position="7"/>
        <end position="136"/>
    </location>
</feature>
<dbReference type="Gene3D" id="2.60.120.10">
    <property type="entry name" value="Jelly Rolls"/>
    <property type="match status" value="1"/>
</dbReference>
<evidence type="ECO:0000259" key="1">
    <source>
        <dbReference type="Pfam" id="PF06172"/>
    </source>
</evidence>
<dbReference type="AlphaFoldDB" id="A0AAP2CIF4"/>
<protein>
    <submittedName>
        <fullName evidence="2">Cupin domain-containing protein</fullName>
    </submittedName>
</protein>
<dbReference type="RefSeq" id="WP_213946194.1">
    <property type="nucleotide sequence ID" value="NZ_JAHCMY010000011.1"/>
</dbReference>
<dbReference type="SUPFAM" id="SSF51182">
    <property type="entry name" value="RmlC-like cupins"/>
    <property type="match status" value="1"/>
</dbReference>
<gene>
    <name evidence="2" type="ORF">KI659_15040</name>
</gene>
<keyword evidence="3" id="KW-1185">Reference proteome</keyword>
<dbReference type="CDD" id="cd06121">
    <property type="entry name" value="cupin_YML079wp"/>
    <property type="match status" value="1"/>
</dbReference>
<name>A0AAP2CIF4_9BACT</name>
<dbReference type="InterPro" id="IPR009327">
    <property type="entry name" value="Cupin_DUF985"/>
</dbReference>
<dbReference type="InterPro" id="IPR011051">
    <property type="entry name" value="RmlC_Cupin_sf"/>
</dbReference>
<accession>A0AAP2CIF4</accession>
<organism evidence="2 3">
    <name type="scientific">Litoribacter ruber</name>
    <dbReference type="NCBI Taxonomy" id="702568"/>
    <lineage>
        <taxon>Bacteria</taxon>
        <taxon>Pseudomonadati</taxon>
        <taxon>Bacteroidota</taxon>
        <taxon>Cytophagia</taxon>
        <taxon>Cytophagales</taxon>
        <taxon>Cyclobacteriaceae</taxon>
        <taxon>Litoribacter</taxon>
    </lineage>
</organism>
<sequence>MNERIIELIKSLNLQPHPEGGFYAETYRSGEEMESANGKRNLATSIFFLLTAENVSKFHKIKSDEMWFFHEGNPLTVHLMHDGEYSQLHLGPVDDEGFKPYQMVPAGTIFGSTVEEGYALVSCVVVPGFDFEDFKLYTYDELIQSYPEYGEVIKKLT</sequence>
<proteinExistence type="predicted"/>
<dbReference type="InterPro" id="IPR014710">
    <property type="entry name" value="RmlC-like_jellyroll"/>
</dbReference>
<evidence type="ECO:0000313" key="3">
    <source>
        <dbReference type="Proteomes" id="UP001319104"/>
    </source>
</evidence>